<evidence type="ECO:0000256" key="10">
    <source>
        <dbReference type="ARBA" id="ARBA00029795"/>
    </source>
</evidence>
<evidence type="ECO:0000256" key="9">
    <source>
        <dbReference type="ARBA" id="ARBA00023242"/>
    </source>
</evidence>
<dbReference type="InterPro" id="IPR036678">
    <property type="entry name" value="MutS_con_dom_sf"/>
</dbReference>
<feature type="coiled-coil region" evidence="13">
    <location>
        <begin position="449"/>
        <end position="510"/>
    </location>
</feature>
<dbReference type="Gene3D" id="3.40.50.300">
    <property type="entry name" value="P-loop containing nucleotide triphosphate hydrolases"/>
    <property type="match status" value="1"/>
</dbReference>
<dbReference type="Gene3D" id="3.40.1170.10">
    <property type="entry name" value="DNA repair protein MutS, domain I"/>
    <property type="match status" value="1"/>
</dbReference>
<dbReference type="Pfam" id="PF05190">
    <property type="entry name" value="MutS_IV"/>
    <property type="match status" value="1"/>
</dbReference>
<dbReference type="FunFam" id="3.40.50.300:FF:000925">
    <property type="entry name" value="DNA mismatch repair protein MSH2"/>
    <property type="match status" value="1"/>
</dbReference>
<dbReference type="SMART" id="SM00534">
    <property type="entry name" value="MUTSac"/>
    <property type="match status" value="1"/>
</dbReference>
<feature type="region of interest" description="Disordered" evidence="14">
    <location>
        <begin position="1273"/>
        <end position="1304"/>
    </location>
</feature>
<keyword evidence="13" id="KW-0175">Coiled coil</keyword>
<dbReference type="InterPro" id="IPR027417">
    <property type="entry name" value="P-loop_NTPase"/>
</dbReference>
<comment type="function">
    <text evidence="12">Component of the post-replicative DNA mismatch repair system (MMR).</text>
</comment>
<evidence type="ECO:0000256" key="1">
    <source>
        <dbReference type="ARBA" id="ARBA00004123"/>
    </source>
</evidence>
<dbReference type="GO" id="GO:0030983">
    <property type="term" value="F:mismatched DNA binding"/>
    <property type="evidence" value="ECO:0007669"/>
    <property type="project" value="InterPro"/>
</dbReference>
<dbReference type="Pfam" id="PF00488">
    <property type="entry name" value="MutS_V"/>
    <property type="match status" value="1"/>
</dbReference>
<dbReference type="GO" id="GO:0032301">
    <property type="term" value="C:MutSalpha complex"/>
    <property type="evidence" value="ECO:0007669"/>
    <property type="project" value="TreeGrafter"/>
</dbReference>
<evidence type="ECO:0000256" key="12">
    <source>
        <dbReference type="RuleBase" id="RU003756"/>
    </source>
</evidence>
<dbReference type="InterPro" id="IPR007695">
    <property type="entry name" value="DNA_mismatch_repair_MutS-lik_N"/>
</dbReference>
<keyword evidence="6" id="KW-0067">ATP-binding</keyword>
<dbReference type="SUPFAM" id="SSF53150">
    <property type="entry name" value="DNA repair protein MutS, domain II"/>
    <property type="match status" value="1"/>
</dbReference>
<comment type="similarity">
    <text evidence="2 12">Belongs to the DNA mismatch repair MutS family.</text>
</comment>
<dbReference type="Pfam" id="PF01624">
    <property type="entry name" value="MutS_I"/>
    <property type="match status" value="1"/>
</dbReference>
<dbReference type="PROSITE" id="PS00486">
    <property type="entry name" value="DNA_MISMATCH_REPAIR_2"/>
    <property type="match status" value="1"/>
</dbReference>
<feature type="compositionally biased region" description="Low complexity" evidence="14">
    <location>
        <begin position="1280"/>
        <end position="1304"/>
    </location>
</feature>
<dbReference type="Proteomes" id="UP001222932">
    <property type="component" value="Unassembled WGS sequence"/>
</dbReference>
<gene>
    <name evidence="16" type="primary">msh2</name>
    <name evidence="16" type="ORF">CspeluHIS016_0110180</name>
</gene>
<evidence type="ECO:0000259" key="15">
    <source>
        <dbReference type="PROSITE" id="PS00486"/>
    </source>
</evidence>
<dbReference type="GO" id="GO:0140664">
    <property type="term" value="F:ATP-dependent DNA damage sensor activity"/>
    <property type="evidence" value="ECO:0007669"/>
    <property type="project" value="InterPro"/>
</dbReference>
<dbReference type="GO" id="GO:0006298">
    <property type="term" value="P:mismatch repair"/>
    <property type="evidence" value="ECO:0007669"/>
    <property type="project" value="InterPro"/>
</dbReference>
<dbReference type="InterPro" id="IPR007860">
    <property type="entry name" value="DNA_mmatch_repair_MutS_con_dom"/>
</dbReference>
<proteinExistence type="inferred from homology"/>
<evidence type="ECO:0000256" key="2">
    <source>
        <dbReference type="ARBA" id="ARBA00006271"/>
    </source>
</evidence>
<accession>A0AAD3TQ21</accession>
<keyword evidence="8 12" id="KW-0234">DNA repair</keyword>
<keyword evidence="9" id="KW-0539">Nucleus</keyword>
<comment type="caution">
    <text evidence="16">The sequence shown here is derived from an EMBL/GenBank/DDBJ whole genome shotgun (WGS) entry which is preliminary data.</text>
</comment>
<keyword evidence="7 12" id="KW-0238">DNA-binding</keyword>
<dbReference type="GO" id="GO:0005524">
    <property type="term" value="F:ATP binding"/>
    <property type="evidence" value="ECO:0007669"/>
    <property type="project" value="UniProtKB-KW"/>
</dbReference>
<protein>
    <recommendedName>
        <fullName evidence="11">DNA mismatch repair protein MSH2</fullName>
    </recommendedName>
    <alternativeName>
        <fullName evidence="3">DNA mismatch repair protein Msh2</fullName>
    </alternativeName>
    <alternativeName>
        <fullName evidence="10">MutS protein homolog 2</fullName>
    </alternativeName>
</protein>
<dbReference type="InterPro" id="IPR045076">
    <property type="entry name" value="MutS"/>
</dbReference>
<evidence type="ECO:0000256" key="6">
    <source>
        <dbReference type="ARBA" id="ARBA00022840"/>
    </source>
</evidence>
<evidence type="ECO:0000256" key="8">
    <source>
        <dbReference type="ARBA" id="ARBA00023204"/>
    </source>
</evidence>
<comment type="subcellular location">
    <subcellularLocation>
        <location evidence="1">Nucleus</location>
    </subcellularLocation>
</comment>
<dbReference type="GO" id="GO:0006312">
    <property type="term" value="P:mitotic recombination"/>
    <property type="evidence" value="ECO:0007669"/>
    <property type="project" value="TreeGrafter"/>
</dbReference>
<evidence type="ECO:0000256" key="14">
    <source>
        <dbReference type="SAM" id="MobiDB-lite"/>
    </source>
</evidence>
<evidence type="ECO:0000256" key="4">
    <source>
        <dbReference type="ARBA" id="ARBA00022741"/>
    </source>
</evidence>
<keyword evidence="4 12" id="KW-0547">Nucleotide-binding</keyword>
<dbReference type="Gene3D" id="3.30.420.110">
    <property type="entry name" value="MutS, connector domain"/>
    <property type="match status" value="1"/>
</dbReference>
<dbReference type="Pfam" id="PF05188">
    <property type="entry name" value="MutS_II"/>
    <property type="match status" value="1"/>
</dbReference>
<feature type="domain" description="DNA mismatch repair proteins mutS family" evidence="15">
    <location>
        <begin position="755"/>
        <end position="771"/>
    </location>
</feature>
<dbReference type="InterPro" id="IPR007696">
    <property type="entry name" value="DNA_mismatch_repair_MutS_core"/>
</dbReference>
<name>A0AAD3TQ21_9TREE</name>
<dbReference type="InterPro" id="IPR007861">
    <property type="entry name" value="DNA_mismatch_repair_MutS_clamp"/>
</dbReference>
<evidence type="ECO:0000313" key="16">
    <source>
        <dbReference type="EMBL" id="GMK54432.1"/>
    </source>
</evidence>
<dbReference type="SUPFAM" id="SSF48334">
    <property type="entry name" value="DNA repair protein MutS, domain III"/>
    <property type="match status" value="1"/>
</dbReference>
<reference evidence="16" key="2">
    <citation type="submission" date="2023-06" db="EMBL/GenBank/DDBJ databases">
        <authorList>
            <person name="Kobayashi Y."/>
            <person name="Kayamori A."/>
            <person name="Aoki K."/>
            <person name="Shiwa Y."/>
            <person name="Fujita N."/>
            <person name="Sugita T."/>
            <person name="Iwasaki W."/>
            <person name="Tanaka N."/>
            <person name="Takashima M."/>
        </authorList>
    </citation>
    <scope>NUCLEOTIDE SEQUENCE</scope>
    <source>
        <strain evidence="16">HIS016</strain>
    </source>
</reference>
<dbReference type="CDD" id="cd03285">
    <property type="entry name" value="ABC_MSH2_euk"/>
    <property type="match status" value="1"/>
</dbReference>
<sequence length="1338" mass="147059">MPMYEKELATAKPQFDDMDKDAEDRFCRFVDRLGPRSDGLVRLFDRGEFFSAHGSDALLIADQVYKTTNVLKYLGSRKAGQSNSRGLPSVTISMTLAKAFLRDCLTSKQMRVEIYEPEEGARAKNNARWQLAKVASPGNIGQLEDLLFASEDLLSNAVSMALRIQMRDGQRTTGAAFVDVQEKTIGVAEYAEDENFGNTESLIIQLGIKECVIQADDKRADHELSKLRMLIERCGVIVTERKSSEFQAGSVQQDLGRLLDETHPSNLPVYDLKVAMSALAALISYLNLMSDSPMHGQFRLHHHDLSQYMKLDASAVKALNLMPTPELGGNKNMSLYGLLNRCKTSQGQRLLGRWLKQPLVNLHSIQERQNIVEMFVNDDITRRLLQDEHLRVMPDFHRICKKFHRGIATLEDIVRVYQAVEKLPRIVESLEKVQAENPVHGTLLNTAYIAELNDHLEKLEKFSEMVENTIDLDDLANHNYTLQPSLDSELERIRGELVDVRDQLDAEHRRVGAELAVDIDKKLHLENHHVYKYSFRITKAEASLLRGKKQYIELSTQKSGTIFTTASLRESSDDFARLQEEYETKQRHLVKEVVGIAASYTPVLELLDNLIAAIDVAVSFAHVSSNAPVPYVKPAMKERGGGDVVVRGARHPCLEVQDDIQFISNDHEMRKSSSEFQILTGPNMGGKSTYIREIGVIALMAQLGCFVPADSAELPIFDCILARVGAGDSQLKGVSTFMAEMLETATILRSATRDSLIIIDELGRGTSTYDGFGLAWAISEHIATQVRCFCLFATHFHELTTLADHVSWVKNLQVRAEVQPAAAGSKQDRQITLLYQVVDGHSDQSFGIHVAELARFPESVVRMAKRKAEELEDFGEGDASPAAKLPKPEVDAGTEIVHAFLEEWRQRAEGGDGEAQLAALRATIDEYKDKFEGNAWIKNVLVQRRVSTLKNSSTHSVLLSLERRTRTHTPSHLATPSTMFAQLLTGVLFADSAIAQVTATGTMGVTNPSAAVMGTPVNQTSEARLLTLNSINDFCIFGPLSPNSVVGDTEEEQVAWCVQPRNNARVIPDGTIHSAHLVKTPRYWQIHGYGDFTRMNIADKDQGGELDPHGAKGTGNPIGGNVTCNATGTDVSYEEWMNFMSYNMYCLRICIAEEGQYTAEQQCQHEIDLMGCQWVMPGDYTNNSFTECQADAALPPGWYPQPDGSVSTFHQRYTGTNTVNGANELWTIGVTVTPPAPFSTPASSQCTTFSSIGNGIPPESLTREAVFTWTGASPTNGKSAPTAGATGSGQAQASGGAGPGAIAANKDQNDAKSAAGPAYVVAGASLVAMLVGVAAVPF</sequence>
<dbReference type="Pfam" id="PF05192">
    <property type="entry name" value="MutS_III"/>
    <property type="match status" value="1"/>
</dbReference>
<evidence type="ECO:0000256" key="7">
    <source>
        <dbReference type="ARBA" id="ARBA00023125"/>
    </source>
</evidence>
<evidence type="ECO:0000256" key="3">
    <source>
        <dbReference type="ARBA" id="ARBA00019549"/>
    </source>
</evidence>
<reference evidence="16" key="1">
    <citation type="journal article" date="2023" name="BMC Genomics">
        <title>Chromosome-level genome assemblies of Cutaneotrichosporon spp. (Trichosporonales, Basidiomycota) reveal imbalanced evolution between nucleotide sequences and chromosome synteny.</title>
        <authorList>
            <person name="Kobayashi Y."/>
            <person name="Kayamori A."/>
            <person name="Aoki K."/>
            <person name="Shiwa Y."/>
            <person name="Matsutani M."/>
            <person name="Fujita N."/>
            <person name="Sugita T."/>
            <person name="Iwasaki W."/>
            <person name="Tanaka N."/>
            <person name="Takashima M."/>
        </authorList>
    </citation>
    <scope>NUCLEOTIDE SEQUENCE</scope>
    <source>
        <strain evidence="16">HIS016</strain>
    </source>
</reference>
<evidence type="ECO:0000313" key="17">
    <source>
        <dbReference type="Proteomes" id="UP001222932"/>
    </source>
</evidence>
<dbReference type="InterPro" id="IPR032642">
    <property type="entry name" value="Msh2_ATP-bd"/>
</dbReference>
<organism evidence="16 17">
    <name type="scientific">Cutaneotrichosporon spelunceum</name>
    <dbReference type="NCBI Taxonomy" id="1672016"/>
    <lineage>
        <taxon>Eukaryota</taxon>
        <taxon>Fungi</taxon>
        <taxon>Dikarya</taxon>
        <taxon>Basidiomycota</taxon>
        <taxon>Agaricomycotina</taxon>
        <taxon>Tremellomycetes</taxon>
        <taxon>Trichosporonales</taxon>
        <taxon>Trichosporonaceae</taxon>
        <taxon>Cutaneotrichosporon</taxon>
    </lineage>
</organism>
<keyword evidence="5 12" id="KW-0227">DNA damage</keyword>
<dbReference type="NCBIfam" id="NF003810">
    <property type="entry name" value="PRK05399.1"/>
    <property type="match status" value="1"/>
</dbReference>
<dbReference type="PANTHER" id="PTHR11361">
    <property type="entry name" value="DNA MISMATCH REPAIR PROTEIN MUTS FAMILY MEMBER"/>
    <property type="match status" value="1"/>
</dbReference>
<evidence type="ECO:0000256" key="13">
    <source>
        <dbReference type="SAM" id="Coils"/>
    </source>
</evidence>
<dbReference type="PANTHER" id="PTHR11361:SF35">
    <property type="entry name" value="DNA MISMATCH REPAIR PROTEIN MSH2"/>
    <property type="match status" value="1"/>
</dbReference>
<keyword evidence="17" id="KW-1185">Reference proteome</keyword>
<dbReference type="InterPro" id="IPR000432">
    <property type="entry name" value="DNA_mismatch_repair_MutS_C"/>
</dbReference>
<dbReference type="FunFam" id="1.10.1420.10:FF:000003">
    <property type="entry name" value="DNA mismatch repair protein"/>
    <property type="match status" value="1"/>
</dbReference>
<dbReference type="InterPro" id="IPR036187">
    <property type="entry name" value="DNA_mismatch_repair_MutS_sf"/>
</dbReference>
<dbReference type="EMBL" id="BTCM01000001">
    <property type="protein sequence ID" value="GMK54432.1"/>
    <property type="molecule type" value="Genomic_DNA"/>
</dbReference>
<dbReference type="Gene3D" id="1.10.1420.10">
    <property type="match status" value="2"/>
</dbReference>
<dbReference type="FunFam" id="3.40.1170.10:FF:000003">
    <property type="entry name" value="DNA mismatch repair protein"/>
    <property type="match status" value="1"/>
</dbReference>
<evidence type="ECO:0000256" key="5">
    <source>
        <dbReference type="ARBA" id="ARBA00022763"/>
    </source>
</evidence>
<evidence type="ECO:0000256" key="11">
    <source>
        <dbReference type="ARBA" id="ARBA00073545"/>
    </source>
</evidence>
<dbReference type="SMART" id="SM00533">
    <property type="entry name" value="MUTSd"/>
    <property type="match status" value="1"/>
</dbReference>
<dbReference type="InterPro" id="IPR016151">
    <property type="entry name" value="DNA_mismatch_repair_MutS_N"/>
</dbReference>
<dbReference type="FunFam" id="3.30.420.110:FF:000002">
    <property type="entry name" value="DNA mismatch repair protein"/>
    <property type="match status" value="1"/>
</dbReference>
<dbReference type="GO" id="GO:0051053">
    <property type="term" value="P:negative regulation of DNA metabolic process"/>
    <property type="evidence" value="ECO:0007669"/>
    <property type="project" value="UniProtKB-ARBA"/>
</dbReference>
<dbReference type="SUPFAM" id="SSF52540">
    <property type="entry name" value="P-loop containing nucleoside triphosphate hydrolases"/>
    <property type="match status" value="1"/>
</dbReference>